<name>A0ABP8Z5A5_9MICO</name>
<keyword evidence="1" id="KW-0812">Transmembrane</keyword>
<dbReference type="Proteomes" id="UP001500121">
    <property type="component" value="Unassembled WGS sequence"/>
</dbReference>
<gene>
    <name evidence="2" type="ORF">GCM10025783_18600</name>
</gene>
<evidence type="ECO:0000313" key="2">
    <source>
        <dbReference type="EMBL" id="GAA4746824.1"/>
    </source>
</evidence>
<feature type="transmembrane region" description="Helical" evidence="1">
    <location>
        <begin position="45"/>
        <end position="68"/>
    </location>
</feature>
<evidence type="ECO:0008006" key="4">
    <source>
        <dbReference type="Google" id="ProtNLM"/>
    </source>
</evidence>
<sequence>MFGLSLYPTAALYAVLALVTAGFGVGMLVYQTGATQHALTRRRGMIVGGVLLILVGGLVLLTQVFAIVSNSYGTVGGPGGS</sequence>
<dbReference type="EMBL" id="BAABLP010000004">
    <property type="protein sequence ID" value="GAA4746824.1"/>
    <property type="molecule type" value="Genomic_DNA"/>
</dbReference>
<comment type="caution">
    <text evidence="2">The sequence shown here is derived from an EMBL/GenBank/DDBJ whole genome shotgun (WGS) entry which is preliminary data.</text>
</comment>
<keyword evidence="1" id="KW-0472">Membrane</keyword>
<accession>A0ABP8Z5A5</accession>
<evidence type="ECO:0000313" key="3">
    <source>
        <dbReference type="Proteomes" id="UP001500121"/>
    </source>
</evidence>
<dbReference type="RefSeq" id="WP_345480874.1">
    <property type="nucleotide sequence ID" value="NZ_BAABLP010000004.1"/>
</dbReference>
<feature type="transmembrane region" description="Helical" evidence="1">
    <location>
        <begin position="12"/>
        <end position="33"/>
    </location>
</feature>
<reference evidence="3" key="1">
    <citation type="journal article" date="2019" name="Int. J. Syst. Evol. Microbiol.">
        <title>The Global Catalogue of Microorganisms (GCM) 10K type strain sequencing project: providing services to taxonomists for standard genome sequencing and annotation.</title>
        <authorList>
            <consortium name="The Broad Institute Genomics Platform"/>
            <consortium name="The Broad Institute Genome Sequencing Center for Infectious Disease"/>
            <person name="Wu L."/>
            <person name="Ma J."/>
        </authorList>
    </citation>
    <scope>NUCLEOTIDE SEQUENCE [LARGE SCALE GENOMIC DNA]</scope>
    <source>
        <strain evidence="3">JCM 19015</strain>
    </source>
</reference>
<proteinExistence type="predicted"/>
<protein>
    <recommendedName>
        <fullName evidence="4">Integral membrane protein</fullName>
    </recommendedName>
</protein>
<evidence type="ECO:0000256" key="1">
    <source>
        <dbReference type="SAM" id="Phobius"/>
    </source>
</evidence>
<keyword evidence="1" id="KW-1133">Transmembrane helix</keyword>
<keyword evidence="3" id="KW-1185">Reference proteome</keyword>
<organism evidence="2 3">
    <name type="scientific">Amnibacterium soli</name>
    <dbReference type="NCBI Taxonomy" id="1282736"/>
    <lineage>
        <taxon>Bacteria</taxon>
        <taxon>Bacillati</taxon>
        <taxon>Actinomycetota</taxon>
        <taxon>Actinomycetes</taxon>
        <taxon>Micrococcales</taxon>
        <taxon>Microbacteriaceae</taxon>
        <taxon>Amnibacterium</taxon>
    </lineage>
</organism>